<protein>
    <submittedName>
        <fullName evidence="1">Uncharacterized protein</fullName>
    </submittedName>
</protein>
<comment type="caution">
    <text evidence="1">The sequence shown here is derived from an EMBL/GenBank/DDBJ whole genome shotgun (WGS) entry which is preliminary data.</text>
</comment>
<keyword evidence="2" id="KW-1185">Reference proteome</keyword>
<proteinExistence type="predicted"/>
<dbReference type="EMBL" id="JACGCI010000111">
    <property type="protein sequence ID" value="KAF6744984.1"/>
    <property type="molecule type" value="Genomic_DNA"/>
</dbReference>
<accession>A0A8H6HDD2</accession>
<dbReference type="AlphaFoldDB" id="A0A8H6HDD2"/>
<evidence type="ECO:0000313" key="1">
    <source>
        <dbReference type="EMBL" id="KAF6744984.1"/>
    </source>
</evidence>
<organism evidence="1 2">
    <name type="scientific">Ephemerocybe angulata</name>
    <dbReference type="NCBI Taxonomy" id="980116"/>
    <lineage>
        <taxon>Eukaryota</taxon>
        <taxon>Fungi</taxon>
        <taxon>Dikarya</taxon>
        <taxon>Basidiomycota</taxon>
        <taxon>Agaricomycotina</taxon>
        <taxon>Agaricomycetes</taxon>
        <taxon>Agaricomycetidae</taxon>
        <taxon>Agaricales</taxon>
        <taxon>Agaricineae</taxon>
        <taxon>Psathyrellaceae</taxon>
        <taxon>Ephemerocybe</taxon>
    </lineage>
</organism>
<dbReference type="InterPro" id="IPR032675">
    <property type="entry name" value="LRR_dom_sf"/>
</dbReference>
<dbReference type="Gene3D" id="3.80.10.10">
    <property type="entry name" value="Ribonuclease Inhibitor"/>
    <property type="match status" value="1"/>
</dbReference>
<reference evidence="1 2" key="1">
    <citation type="submission" date="2020-07" db="EMBL/GenBank/DDBJ databases">
        <title>Comparative genomics of pyrophilous fungi reveals a link between fire events and developmental genes.</title>
        <authorList>
            <consortium name="DOE Joint Genome Institute"/>
            <person name="Steindorff A.S."/>
            <person name="Carver A."/>
            <person name="Calhoun S."/>
            <person name="Stillman K."/>
            <person name="Liu H."/>
            <person name="Lipzen A."/>
            <person name="Pangilinan J."/>
            <person name="Labutti K."/>
            <person name="Bruns T.D."/>
            <person name="Grigoriev I.V."/>
        </authorList>
    </citation>
    <scope>NUCLEOTIDE SEQUENCE [LARGE SCALE GENOMIC DNA]</scope>
    <source>
        <strain evidence="1 2">CBS 144469</strain>
    </source>
</reference>
<sequence>MKLPSDIWREIALASLSDGPLITDAMELALSPLEIVPYPEDRRSIAVSYALVCKSSNHGVRGLLWDYISVRNAAALSSVVYTLSNGCIREARKFGPRVKRLDISISGSYSAAQACWDCHFCCATMTNTWQQVLGLVEQLPNLQIMFLRNRGVRKYGLFKTGLATSLCKNCPDIRRLQIAGVTDVPSLDDLHVLGKGLPRLATLQLIRVPTTTIPEDERPSICFPELRTLWFGGSATGTWAYSPAGMDLLSLTSRTGMELPKIHRLDVRLQCQGLPEFIRHHGHKITTLTIGTKHRSLEHPGVILTQCPNLQAIRLCYEGYRITGILSGGHPELRTIIIAGGRNESIGNERSWPATLRNLDRILSAIKSYSAPKLSKIIVEAYGSLYPADNPDWWWNWLIKFSKQDVRFEIDGPGLWPEEDVAHPARPIRRMR</sequence>
<dbReference type="SUPFAM" id="SSF52058">
    <property type="entry name" value="L domain-like"/>
    <property type="match status" value="1"/>
</dbReference>
<dbReference type="Proteomes" id="UP000521943">
    <property type="component" value="Unassembled WGS sequence"/>
</dbReference>
<gene>
    <name evidence="1" type="ORF">DFP72DRAFT_856851</name>
</gene>
<evidence type="ECO:0000313" key="2">
    <source>
        <dbReference type="Proteomes" id="UP000521943"/>
    </source>
</evidence>
<name>A0A8H6HDD2_9AGAR</name>